<dbReference type="AlphaFoldDB" id="W2CBD5"/>
<reference evidence="1 2" key="1">
    <citation type="submission" date="2013-11" db="EMBL/GenBank/DDBJ databases">
        <title>Single cell genomics of uncultured Tannerella BU063 (oral taxon 286).</title>
        <authorList>
            <person name="Beall C.J."/>
            <person name="Campbell A.G."/>
            <person name="Griffen A.L."/>
            <person name="Podar M."/>
            <person name="Leys E.J."/>
        </authorList>
    </citation>
    <scope>NUCLEOTIDE SEQUENCE [LARGE SCALE GENOMIC DNA]</scope>
    <source>
        <strain evidence="1">Cell 5</strain>
    </source>
</reference>
<name>W2CBD5_9BACT</name>
<gene>
    <name evidence="1" type="ORF">T229_12500</name>
</gene>
<dbReference type="PATRIC" id="fig|1410950.3.peg.1904"/>
<proteinExistence type="predicted"/>
<dbReference type="Proteomes" id="UP000018872">
    <property type="component" value="Unassembled WGS sequence"/>
</dbReference>
<evidence type="ECO:0000313" key="2">
    <source>
        <dbReference type="Proteomes" id="UP000018872"/>
    </source>
</evidence>
<dbReference type="EMBL" id="AYYC01000731">
    <property type="protein sequence ID" value="ETK03762.1"/>
    <property type="molecule type" value="Genomic_DNA"/>
</dbReference>
<protein>
    <submittedName>
        <fullName evidence="1">Uncharacterized protein</fullName>
    </submittedName>
</protein>
<accession>W2CBD5</accession>
<comment type="caution">
    <text evidence="1">The sequence shown here is derived from an EMBL/GenBank/DDBJ whole genome shotgun (WGS) entry which is preliminary data.</text>
</comment>
<organism evidence="1 2">
    <name type="scientific">Tannerella sp. oral taxon BU063 isolate Cell 5</name>
    <dbReference type="NCBI Taxonomy" id="1410950"/>
    <lineage>
        <taxon>Bacteria</taxon>
        <taxon>Pseudomonadati</taxon>
        <taxon>Bacteroidota</taxon>
        <taxon>Bacteroidia</taxon>
        <taxon>Bacteroidales</taxon>
        <taxon>Tannerellaceae</taxon>
        <taxon>Tannerella</taxon>
    </lineage>
</organism>
<evidence type="ECO:0000313" key="1">
    <source>
        <dbReference type="EMBL" id="ETK03762.1"/>
    </source>
</evidence>
<sequence length="117" mass="12849">MELKEFVTAVLQQITDGVVDAQKAGIFVNPRKKHHGVKPNFYYTIDGENYEESLQTVDFEVGLTNEVGSGGGKIGVSWANIISFDVNGGGKTSNSSVTRIRFSIPMLLPVYKSHEKD</sequence>